<dbReference type="GO" id="GO:0005829">
    <property type="term" value="C:cytosol"/>
    <property type="evidence" value="ECO:0007669"/>
    <property type="project" value="TreeGrafter"/>
</dbReference>
<proteinExistence type="inferred from homology"/>
<comment type="caution">
    <text evidence="7">The sequence shown here is derived from an EMBL/GenBank/DDBJ whole genome shotgun (WGS) entry which is preliminary data.</text>
</comment>
<dbReference type="EC" id="2.3.1.39" evidence="4"/>
<dbReference type="STRING" id="1156417.Y919_02415"/>
<feature type="active site" evidence="5">
    <location>
        <position position="200"/>
    </location>
</feature>
<dbReference type="GO" id="GO:0004314">
    <property type="term" value="F:[acyl-carrier-protein] S-malonyltransferase activity"/>
    <property type="evidence" value="ECO:0007669"/>
    <property type="project" value="UniProtKB-EC"/>
</dbReference>
<evidence type="ECO:0000256" key="2">
    <source>
        <dbReference type="ARBA" id="ARBA00023315"/>
    </source>
</evidence>
<dbReference type="EMBL" id="AZTB01000006">
    <property type="protein sequence ID" value="KGG81142.1"/>
    <property type="molecule type" value="Genomic_DNA"/>
</dbReference>
<comment type="similarity">
    <text evidence="4">Belongs to the fabD family.</text>
</comment>
<protein>
    <recommendedName>
        <fullName evidence="4">Malonyl CoA-acyl carrier protein transacylase</fullName>
        <ecNumber evidence="4">2.3.1.39</ecNumber>
    </recommendedName>
</protein>
<evidence type="ECO:0000256" key="5">
    <source>
        <dbReference type="PIRSR" id="PIRSR000446-1"/>
    </source>
</evidence>
<dbReference type="GO" id="GO:0006633">
    <property type="term" value="P:fatty acid biosynthetic process"/>
    <property type="evidence" value="ECO:0007669"/>
    <property type="project" value="TreeGrafter"/>
</dbReference>
<dbReference type="Gene3D" id="3.30.70.250">
    <property type="entry name" value="Malonyl-CoA ACP transacylase, ACP-binding"/>
    <property type="match status" value="1"/>
</dbReference>
<keyword evidence="2 4" id="KW-0012">Acyltransferase</keyword>
<evidence type="ECO:0000256" key="1">
    <source>
        <dbReference type="ARBA" id="ARBA00022679"/>
    </source>
</evidence>
<organism evidence="7 8">
    <name type="scientific">Caloranaerobacter azorensis H53214</name>
    <dbReference type="NCBI Taxonomy" id="1156417"/>
    <lineage>
        <taxon>Bacteria</taxon>
        <taxon>Bacillati</taxon>
        <taxon>Bacillota</taxon>
        <taxon>Tissierellia</taxon>
        <taxon>Tissierellales</taxon>
        <taxon>Thermohalobacteraceae</taxon>
        <taxon>Caloranaerobacter</taxon>
    </lineage>
</organism>
<dbReference type="InterPro" id="IPR024925">
    <property type="entry name" value="Malonyl_CoA-ACP_transAc"/>
</dbReference>
<feature type="domain" description="Malonyl-CoA:ACP transacylase (MAT)" evidence="6">
    <location>
        <begin position="7"/>
        <end position="309"/>
    </location>
</feature>
<dbReference type="AlphaFoldDB" id="A0A096BJW2"/>
<keyword evidence="1 4" id="KW-0808">Transferase</keyword>
<dbReference type="InterPro" id="IPR016036">
    <property type="entry name" value="Malonyl_transacylase_ACP-bd"/>
</dbReference>
<dbReference type="Proteomes" id="UP000029622">
    <property type="component" value="Unassembled WGS sequence"/>
</dbReference>
<dbReference type="NCBIfam" id="TIGR00128">
    <property type="entry name" value="fabD"/>
    <property type="match status" value="1"/>
</dbReference>
<reference evidence="7 8" key="1">
    <citation type="submission" date="2013-12" db="EMBL/GenBank/DDBJ databases">
        <title>Draft genome sequence of Caloranaerobacter sp. H53214.</title>
        <authorList>
            <person name="Jiang L.J."/>
            <person name="Shao Z.Z."/>
            <person name="Long M.N."/>
        </authorList>
    </citation>
    <scope>NUCLEOTIDE SEQUENCE [LARGE SCALE GENOMIC DNA]</scope>
    <source>
        <strain evidence="7 8">H53214</strain>
    </source>
</reference>
<dbReference type="Gene3D" id="3.40.366.10">
    <property type="entry name" value="Malonyl-Coenzyme A Acyl Carrier Protein, domain 2"/>
    <property type="match status" value="1"/>
</dbReference>
<dbReference type="PIRSF" id="PIRSF000446">
    <property type="entry name" value="Mct"/>
    <property type="match status" value="1"/>
</dbReference>
<dbReference type="SUPFAM" id="SSF52151">
    <property type="entry name" value="FabD/lysophospholipase-like"/>
    <property type="match status" value="1"/>
</dbReference>
<evidence type="ECO:0000259" key="6">
    <source>
        <dbReference type="SMART" id="SM00827"/>
    </source>
</evidence>
<evidence type="ECO:0000313" key="8">
    <source>
        <dbReference type="Proteomes" id="UP000029622"/>
    </source>
</evidence>
<dbReference type="FunFam" id="3.30.70.250:FF:000001">
    <property type="entry name" value="Malonyl CoA-acyl carrier protein transacylase"/>
    <property type="match status" value="1"/>
</dbReference>
<accession>A0A096BJW2</accession>
<feature type="active site" evidence="5">
    <location>
        <position position="91"/>
    </location>
</feature>
<dbReference type="InterPro" id="IPR004410">
    <property type="entry name" value="Malonyl_CoA-ACP_transAc_FabD"/>
</dbReference>
<comment type="catalytic activity">
    <reaction evidence="3 4">
        <text>holo-[ACP] + malonyl-CoA = malonyl-[ACP] + CoA</text>
        <dbReference type="Rhea" id="RHEA:41792"/>
        <dbReference type="Rhea" id="RHEA-COMP:9623"/>
        <dbReference type="Rhea" id="RHEA-COMP:9685"/>
        <dbReference type="ChEBI" id="CHEBI:57287"/>
        <dbReference type="ChEBI" id="CHEBI:57384"/>
        <dbReference type="ChEBI" id="CHEBI:64479"/>
        <dbReference type="ChEBI" id="CHEBI:78449"/>
        <dbReference type="EC" id="2.3.1.39"/>
    </reaction>
</comment>
<dbReference type="RefSeq" id="WP_035162054.1">
    <property type="nucleotide sequence ID" value="NZ_AZTB01000006.1"/>
</dbReference>
<gene>
    <name evidence="7" type="ORF">Y919_02415</name>
</gene>
<dbReference type="SUPFAM" id="SSF55048">
    <property type="entry name" value="Probable ACP-binding domain of malonyl-CoA ACP transacylase"/>
    <property type="match status" value="1"/>
</dbReference>
<dbReference type="PANTHER" id="PTHR42681">
    <property type="entry name" value="MALONYL-COA-ACYL CARRIER PROTEIN TRANSACYLASE, MITOCHONDRIAL"/>
    <property type="match status" value="1"/>
</dbReference>
<dbReference type="InterPro" id="IPR001227">
    <property type="entry name" value="Ac_transferase_dom_sf"/>
</dbReference>
<dbReference type="InterPro" id="IPR014043">
    <property type="entry name" value="Acyl_transferase_dom"/>
</dbReference>
<sequence>MNKIAFIFPGQGAQYVGMGMDIVENYRAAAEVFDIANESLGFDLKRLCFEGPNEELIKTENTQPAILTTSIAILKVIDELGLKAEITAGLSLGEYSSLVYSGAFKFEEAVKLVKVRGKLMQETVPLGVGTMAAIIGLERDVVEEVVRESSDAGVVECANYNCPGQIVISGEVKAVEKACDVAKEKGAKKALKLSVSAPFHSSLLRPAGDKLNEELKKVSIAEMKTKVVSNVTAKIIENESEIRELLSKQVFMPVLWQDSIEFMIKYGIDTFIEIGPGKSLSSFVKKTAKKLGVKVTTINVENMTTLSKLKEFLS</sequence>
<dbReference type="InterPro" id="IPR050858">
    <property type="entry name" value="Mal-CoA-ACP_Trans/PKS_FabD"/>
</dbReference>
<dbReference type="SMART" id="SM00827">
    <property type="entry name" value="PKS_AT"/>
    <property type="match status" value="1"/>
</dbReference>
<evidence type="ECO:0000313" key="7">
    <source>
        <dbReference type="EMBL" id="KGG81142.1"/>
    </source>
</evidence>
<dbReference type="Pfam" id="PF00698">
    <property type="entry name" value="Acyl_transf_1"/>
    <property type="match status" value="1"/>
</dbReference>
<dbReference type="InterPro" id="IPR016035">
    <property type="entry name" value="Acyl_Trfase/lysoPLipase"/>
</dbReference>
<evidence type="ECO:0000256" key="3">
    <source>
        <dbReference type="ARBA" id="ARBA00048462"/>
    </source>
</evidence>
<name>A0A096BJW2_9FIRM</name>
<dbReference type="PANTHER" id="PTHR42681:SF1">
    <property type="entry name" value="MALONYL-COA-ACYL CARRIER PROTEIN TRANSACYLASE, MITOCHONDRIAL"/>
    <property type="match status" value="1"/>
</dbReference>
<evidence type="ECO:0000256" key="4">
    <source>
        <dbReference type="PIRNR" id="PIRNR000446"/>
    </source>
</evidence>